<accession>A0A212D8F9</accession>
<dbReference type="InterPro" id="IPR024682">
    <property type="entry name" value="Npl4_Ub-like_dom"/>
</dbReference>
<dbReference type="EMBL" id="MKHE01000005">
    <property type="protein sequence ID" value="OWK14535.1"/>
    <property type="molecule type" value="Genomic_DNA"/>
</dbReference>
<evidence type="ECO:0000256" key="1">
    <source>
        <dbReference type="SAM" id="MobiDB-lite"/>
    </source>
</evidence>
<keyword evidence="4" id="KW-1185">Reference proteome</keyword>
<organism evidence="3 4">
    <name type="scientific">Cervus elaphus hippelaphus</name>
    <name type="common">European red deer</name>
    <dbReference type="NCBI Taxonomy" id="46360"/>
    <lineage>
        <taxon>Eukaryota</taxon>
        <taxon>Metazoa</taxon>
        <taxon>Chordata</taxon>
        <taxon>Craniata</taxon>
        <taxon>Vertebrata</taxon>
        <taxon>Euteleostomi</taxon>
        <taxon>Mammalia</taxon>
        <taxon>Eutheria</taxon>
        <taxon>Laurasiatheria</taxon>
        <taxon>Artiodactyla</taxon>
        <taxon>Ruminantia</taxon>
        <taxon>Pecora</taxon>
        <taxon>Cervidae</taxon>
        <taxon>Cervinae</taxon>
        <taxon>Cervus</taxon>
    </lineage>
</organism>
<name>A0A212D8F9_CEREH</name>
<dbReference type="Proteomes" id="UP000242450">
    <property type="component" value="Chromosome 5"/>
</dbReference>
<dbReference type="OrthoDB" id="10251089at2759"/>
<protein>
    <recommendedName>
        <fullName evidence="2">Nuclear pore localisation protein Npl4 ubiquitin-like domain-containing protein</fullName>
    </recommendedName>
</protein>
<dbReference type="AlphaFoldDB" id="A0A212D8F9"/>
<dbReference type="Gene3D" id="3.10.20.90">
    <property type="entry name" value="Phosphatidylinositol 3-kinase Catalytic Subunit, Chain A, domain 1"/>
    <property type="match status" value="1"/>
</dbReference>
<evidence type="ECO:0000313" key="4">
    <source>
        <dbReference type="Proteomes" id="UP000242450"/>
    </source>
</evidence>
<evidence type="ECO:0000313" key="3">
    <source>
        <dbReference type="EMBL" id="OWK14535.1"/>
    </source>
</evidence>
<proteinExistence type="predicted"/>
<comment type="caution">
    <text evidence="3">The sequence shown here is derived from an EMBL/GenBank/DDBJ whole genome shotgun (WGS) entry which is preliminary data.</text>
</comment>
<gene>
    <name evidence="3" type="ORF">Celaphus_00001520</name>
</gene>
<feature type="domain" description="Nuclear pore localisation protein Npl4 ubiquitin-like" evidence="2">
    <location>
        <begin position="112"/>
        <end position="139"/>
    </location>
</feature>
<evidence type="ECO:0000259" key="2">
    <source>
        <dbReference type="Pfam" id="PF11543"/>
    </source>
</evidence>
<sequence>MAESIVSRAAGREGAGMRQHICRRGLRRGSAARPPPPGPASRLGFRPSLLTPPVPGWSGRLGGLRVWAVLVSLFLVAGSRRARLEEGLRIAGDFDPSSPPVRLSCLFAFAPIIRVQSPDGVKRITATKRETAATFLKKVPVAWVLTFLHPSLLFPS</sequence>
<dbReference type="Pfam" id="PF11543">
    <property type="entry name" value="UN_NPL4"/>
    <property type="match status" value="1"/>
</dbReference>
<reference evidence="3 4" key="1">
    <citation type="journal article" date="2018" name="Mol. Genet. Genomics">
        <title>The red deer Cervus elaphus genome CerEla1.0: sequencing, annotating, genes, and chromosomes.</title>
        <authorList>
            <person name="Bana N.A."/>
            <person name="Nyiri A."/>
            <person name="Nagy J."/>
            <person name="Frank K."/>
            <person name="Nagy T."/>
            <person name="Steger V."/>
            <person name="Schiller M."/>
            <person name="Lakatos P."/>
            <person name="Sugar L."/>
            <person name="Horn P."/>
            <person name="Barta E."/>
            <person name="Orosz L."/>
        </authorList>
    </citation>
    <scope>NUCLEOTIDE SEQUENCE [LARGE SCALE GENOMIC DNA]</scope>
    <source>
        <strain evidence="3">Hungarian</strain>
    </source>
</reference>
<feature type="region of interest" description="Disordered" evidence="1">
    <location>
        <begin position="26"/>
        <end position="46"/>
    </location>
</feature>